<dbReference type="InterPro" id="IPR054221">
    <property type="entry name" value="DUF6941"/>
</dbReference>
<accession>A4JTJ7</accession>
<dbReference type="KEGG" id="bvi:Bcep1808_6712"/>
<keyword evidence="1" id="KW-0614">Plasmid</keyword>
<name>A4JTJ7_BURVG</name>
<sequence>MSIDENLVVSRHLSVIYADDLRQEIDGKITIVGMYQSQMLVEAFPITLPKLAVLITAVTPIEQPFGKVSLQLMKDDETLQRLDLDLTDEDVEEGATTREFHFANIISSLQLDGPCKLRARLHTNLGVISGRPLMIKATPDVATHQTS</sequence>
<reference evidence="1 2" key="1">
    <citation type="submission" date="2007-03" db="EMBL/GenBank/DDBJ databases">
        <title>Complete sequence of plasmid pBVIE01 of Burkholderia vietnamiensis G4.</title>
        <authorList>
            <consortium name="US DOE Joint Genome Institute"/>
            <person name="Copeland A."/>
            <person name="Lucas S."/>
            <person name="Lapidus A."/>
            <person name="Barry K."/>
            <person name="Detter J.C."/>
            <person name="Glavina del Rio T."/>
            <person name="Hammon N."/>
            <person name="Israni S."/>
            <person name="Dalin E."/>
            <person name="Tice H."/>
            <person name="Pitluck S."/>
            <person name="Chain P."/>
            <person name="Malfatti S."/>
            <person name="Shin M."/>
            <person name="Vergez L."/>
            <person name="Schmutz J."/>
            <person name="Larimer F."/>
            <person name="Land M."/>
            <person name="Hauser L."/>
            <person name="Kyrpides N."/>
            <person name="Tiedje J."/>
            <person name="Richardson P."/>
        </authorList>
    </citation>
    <scope>NUCLEOTIDE SEQUENCE [LARGE SCALE GENOMIC DNA]</scope>
    <source>
        <strain evidence="2">G4 / LMG 22486</strain>
        <plasmid evidence="1 2">pBVIE01</plasmid>
    </source>
</reference>
<protein>
    <submittedName>
        <fullName evidence="1">Uncharacterized protein</fullName>
    </submittedName>
</protein>
<evidence type="ECO:0000313" key="2">
    <source>
        <dbReference type="Proteomes" id="UP000002287"/>
    </source>
</evidence>
<dbReference type="AlphaFoldDB" id="A4JTJ7"/>
<gene>
    <name evidence="1" type="ordered locus">Bcep1808_6712</name>
</gene>
<dbReference type="Proteomes" id="UP000002287">
    <property type="component" value="Plasmid pBVIE01"/>
</dbReference>
<geneLocation type="plasmid" evidence="1 2">
    <name>pBVIE01</name>
</geneLocation>
<dbReference type="HOGENOM" id="CLU_147872_0_0_4"/>
<dbReference type="EMBL" id="CP000617">
    <property type="protein sequence ID" value="ABO59600.1"/>
    <property type="molecule type" value="Genomic_DNA"/>
</dbReference>
<proteinExistence type="predicted"/>
<organism evidence="1 2">
    <name type="scientific">Burkholderia vietnamiensis (strain G4 / LMG 22486)</name>
    <name type="common">Burkholderia cepacia (strain R1808)</name>
    <dbReference type="NCBI Taxonomy" id="269482"/>
    <lineage>
        <taxon>Bacteria</taxon>
        <taxon>Pseudomonadati</taxon>
        <taxon>Pseudomonadota</taxon>
        <taxon>Betaproteobacteria</taxon>
        <taxon>Burkholderiales</taxon>
        <taxon>Burkholderiaceae</taxon>
        <taxon>Burkholderia</taxon>
        <taxon>Burkholderia cepacia complex</taxon>
    </lineage>
</organism>
<dbReference type="Pfam" id="PF22091">
    <property type="entry name" value="DUF6941"/>
    <property type="match status" value="1"/>
</dbReference>
<evidence type="ECO:0000313" key="1">
    <source>
        <dbReference type="EMBL" id="ABO59600.1"/>
    </source>
</evidence>